<name>A0A4R5VJZ7_9BACI</name>
<dbReference type="InterPro" id="IPR008040">
    <property type="entry name" value="Hydant_A_N"/>
</dbReference>
<dbReference type="PANTHER" id="PTHR11365">
    <property type="entry name" value="5-OXOPROLINASE RELATED"/>
    <property type="match status" value="1"/>
</dbReference>
<evidence type="ECO:0000259" key="1">
    <source>
        <dbReference type="Pfam" id="PF01968"/>
    </source>
</evidence>
<reference evidence="3 4" key="1">
    <citation type="submission" date="2019-03" db="EMBL/GenBank/DDBJ databases">
        <title>Bacillus niacini sp. nov. a Nicotinate-Metabolizing Mesophile Isolated from Soil.</title>
        <authorList>
            <person name="Zhang G."/>
        </authorList>
    </citation>
    <scope>NUCLEOTIDE SEQUENCE [LARGE SCALE GENOMIC DNA]</scope>
    <source>
        <strain evidence="3 4">WN066</strain>
    </source>
</reference>
<dbReference type="InterPro" id="IPR045079">
    <property type="entry name" value="Oxoprolinase-like"/>
</dbReference>
<dbReference type="Pfam" id="PF05378">
    <property type="entry name" value="Hydant_A_N"/>
    <property type="match status" value="1"/>
</dbReference>
<dbReference type="SUPFAM" id="SSF53067">
    <property type="entry name" value="Actin-like ATPase domain"/>
    <property type="match status" value="1"/>
</dbReference>
<organism evidence="3 4">
    <name type="scientific">Bacillus salipaludis</name>
    <dbReference type="NCBI Taxonomy" id="2547811"/>
    <lineage>
        <taxon>Bacteria</taxon>
        <taxon>Bacillati</taxon>
        <taxon>Bacillota</taxon>
        <taxon>Bacilli</taxon>
        <taxon>Bacillales</taxon>
        <taxon>Bacillaceae</taxon>
        <taxon>Bacillus</taxon>
    </lineage>
</organism>
<dbReference type="AlphaFoldDB" id="A0A4R5VJZ7"/>
<dbReference type="Pfam" id="PF01968">
    <property type="entry name" value="Hydantoinase_A"/>
    <property type="match status" value="1"/>
</dbReference>
<feature type="domain" description="Hydantoinase/oxoprolinase N-terminal" evidence="2">
    <location>
        <begin position="4"/>
        <end position="173"/>
    </location>
</feature>
<dbReference type="InterPro" id="IPR002821">
    <property type="entry name" value="Hydantoinase_A"/>
</dbReference>
<protein>
    <submittedName>
        <fullName evidence="3">Hydantoinase/oxoprolinase family protein</fullName>
    </submittedName>
</protein>
<dbReference type="InterPro" id="IPR043129">
    <property type="entry name" value="ATPase_NBD"/>
</dbReference>
<evidence type="ECO:0000259" key="2">
    <source>
        <dbReference type="Pfam" id="PF05378"/>
    </source>
</evidence>
<dbReference type="GO" id="GO:0016787">
    <property type="term" value="F:hydrolase activity"/>
    <property type="evidence" value="ECO:0007669"/>
    <property type="project" value="InterPro"/>
</dbReference>
<accession>A0A4R5VJZ7</accession>
<dbReference type="PANTHER" id="PTHR11365:SF10">
    <property type="entry name" value="HYDANTOINASE_OXOPROLINASE"/>
    <property type="match status" value="1"/>
</dbReference>
<sequence length="520" mass="56255">MMYRLGVDVGGTNTDAALLDEYLQVIHTVKVPTTKDVESGIFEAIAKVVKESRIERSDIGYAMLGTTHCTNAVVERKRLNKVGVIRIGRPATTSIPPFTDWPKELREKVEVASTIISGGYEFDGRLISELKKEEVVQFCREIKETVESIAISGVFSPVNKEQEQVVAKWAKEELGDIPVSLSHEIGSIGLLERENATILNAALMTTGKMIVIGFAKALKELDIEAEMFFSQNDGTLMNESYALRYPILTMGCGPTNSIRGSAHLSGLRDAMVLDVGGTTSDIGVLSNGFPRQSSLSVNIGGVNTNFRMPDILAIALGGGTRICKTNGSFTIGPDSVGYEITKKAILFGGEELTTSDIVTRLGRAFEGHQEQVDFLSMGFCKQVFAKMTEMLEEAIDQMKTSSKDIPLILSGGGSIIVTDSLKGISNVICPDHYDAANAIGAALGHVSGEIERIYSLDRMRREEAIEDAKRLAAKEAMRAGADESTVSIVSVEDIPLAYLPGNALFIRVKAVGDLVSYLKV</sequence>
<comment type="caution">
    <text evidence="3">The sequence shown here is derived from an EMBL/GenBank/DDBJ whole genome shotgun (WGS) entry which is preliminary data.</text>
</comment>
<evidence type="ECO:0000313" key="3">
    <source>
        <dbReference type="EMBL" id="TDK58218.1"/>
    </source>
</evidence>
<feature type="domain" description="Hydantoinase A/oxoprolinase" evidence="1">
    <location>
        <begin position="193"/>
        <end position="363"/>
    </location>
</feature>
<gene>
    <name evidence="3" type="ORF">E2K98_24425</name>
</gene>
<proteinExistence type="predicted"/>
<dbReference type="Proteomes" id="UP000295132">
    <property type="component" value="Unassembled WGS sequence"/>
</dbReference>
<evidence type="ECO:0000313" key="4">
    <source>
        <dbReference type="Proteomes" id="UP000295132"/>
    </source>
</evidence>
<dbReference type="EMBL" id="SMYO01000016">
    <property type="protein sequence ID" value="TDK58218.1"/>
    <property type="molecule type" value="Genomic_DNA"/>
</dbReference>
<dbReference type="Gene3D" id="3.30.420.40">
    <property type="match status" value="1"/>
</dbReference>